<dbReference type="InterPro" id="IPR004153">
    <property type="entry name" value="CXCXC_repeat"/>
</dbReference>
<dbReference type="InterPro" id="IPR006969">
    <property type="entry name" value="Stig-like"/>
</dbReference>
<reference evidence="4" key="1">
    <citation type="submission" date="2020-02" db="EMBL/GenBank/DDBJ databases">
        <authorList>
            <person name="Meier V. D."/>
        </authorList>
    </citation>
    <scope>NUCLEOTIDE SEQUENCE</scope>
    <source>
        <strain evidence="4">AVDCRST_MAG73</strain>
    </source>
</reference>
<keyword evidence="3" id="KW-0732">Signal</keyword>
<evidence type="ECO:0000256" key="1">
    <source>
        <dbReference type="ARBA" id="ARBA00004613"/>
    </source>
</evidence>
<dbReference type="GO" id="GO:0005576">
    <property type="term" value="C:extracellular region"/>
    <property type="evidence" value="ECO:0007669"/>
    <property type="project" value="UniProtKB-SubCell"/>
</dbReference>
<dbReference type="Pfam" id="PF03128">
    <property type="entry name" value="CXCXC"/>
    <property type="match status" value="1"/>
</dbReference>
<proteinExistence type="predicted"/>
<keyword evidence="2" id="KW-0964">Secreted</keyword>
<protein>
    <submittedName>
        <fullName evidence="4">Uncharacterized protein</fullName>
    </submittedName>
</protein>
<evidence type="ECO:0000256" key="3">
    <source>
        <dbReference type="ARBA" id="ARBA00022729"/>
    </source>
</evidence>
<evidence type="ECO:0000256" key="2">
    <source>
        <dbReference type="ARBA" id="ARBA00022525"/>
    </source>
</evidence>
<dbReference type="Pfam" id="PF04885">
    <property type="entry name" value="Stig1"/>
    <property type="match status" value="1"/>
</dbReference>
<sequence length="242" mass="25156">MALDLFEPCPTKVAIRHRTRSEPNPYYYIEVCADAVPIHAAHGDLVGCPNLQVIDPETCACVCPVAAIACPQGEILDEATCACQATDCAGIGVAGDHLGNPACTTAEHPFCCGVTGQCVDRDAIRFDAVCCKGTGCEPGETCCNPTCRTPEFFLSDPNTCGGCAVAACGVCAPGEQEEQRFEFQCGARIDYDGPGQYEVEACCNGAGAYLSDDPAHCGACGNACRPGEQCINGGASPRDLAR</sequence>
<comment type="subcellular location">
    <subcellularLocation>
        <location evidence="1">Secreted</location>
    </subcellularLocation>
</comment>
<evidence type="ECO:0000313" key="4">
    <source>
        <dbReference type="EMBL" id="CAA9561805.1"/>
    </source>
</evidence>
<dbReference type="AlphaFoldDB" id="A0A6J4UVI9"/>
<organism evidence="4">
    <name type="scientific">uncultured Thermomicrobiales bacterium</name>
    <dbReference type="NCBI Taxonomy" id="1645740"/>
    <lineage>
        <taxon>Bacteria</taxon>
        <taxon>Pseudomonadati</taxon>
        <taxon>Thermomicrobiota</taxon>
        <taxon>Thermomicrobia</taxon>
        <taxon>Thermomicrobiales</taxon>
        <taxon>environmental samples</taxon>
    </lineage>
</organism>
<name>A0A6J4UVI9_9BACT</name>
<gene>
    <name evidence="4" type="ORF">AVDCRST_MAG73-3775</name>
</gene>
<accession>A0A6J4UVI9</accession>
<dbReference type="EMBL" id="CADCWE010000249">
    <property type="protein sequence ID" value="CAA9561805.1"/>
    <property type="molecule type" value="Genomic_DNA"/>
</dbReference>